<reference evidence="1 2" key="1">
    <citation type="submission" date="2024-10" db="EMBL/GenBank/DDBJ databases">
        <title>The Natural Products Discovery Center: Release of the First 8490 Sequenced Strains for Exploring Actinobacteria Biosynthetic Diversity.</title>
        <authorList>
            <person name="Kalkreuter E."/>
            <person name="Kautsar S.A."/>
            <person name="Yang D."/>
            <person name="Bader C.D."/>
            <person name="Teijaro C.N."/>
            <person name="Fluegel L."/>
            <person name="Davis C.M."/>
            <person name="Simpson J.R."/>
            <person name="Lauterbach L."/>
            <person name="Steele A.D."/>
            <person name="Gui C."/>
            <person name="Meng S."/>
            <person name="Li G."/>
            <person name="Viehrig K."/>
            <person name="Ye F."/>
            <person name="Su P."/>
            <person name="Kiefer A.F."/>
            <person name="Nichols A."/>
            <person name="Cepeda A.J."/>
            <person name="Yan W."/>
            <person name="Fan B."/>
            <person name="Jiang Y."/>
            <person name="Adhikari A."/>
            <person name="Zheng C.-J."/>
            <person name="Schuster L."/>
            <person name="Cowan T.M."/>
            <person name="Smanski M.J."/>
            <person name="Chevrette M.G."/>
            <person name="De Carvalho L.P.S."/>
            <person name="Shen B."/>
        </authorList>
    </citation>
    <scope>NUCLEOTIDE SEQUENCE [LARGE SCALE GENOMIC DNA]</scope>
    <source>
        <strain evidence="1 2">NPDC001281</strain>
    </source>
</reference>
<dbReference type="NCBIfam" id="NF045478">
    <property type="entry name" value="XF1762_fam"/>
    <property type="match status" value="1"/>
</dbReference>
<accession>A0ABW6UZP9</accession>
<evidence type="ECO:0000313" key="2">
    <source>
        <dbReference type="Proteomes" id="UP001602119"/>
    </source>
</evidence>
<dbReference type="Proteomes" id="UP001602119">
    <property type="component" value="Unassembled WGS sequence"/>
</dbReference>
<name>A0ABW6UZP9_MICFU</name>
<comment type="caution">
    <text evidence="1">The sequence shown here is derived from an EMBL/GenBank/DDBJ whole genome shotgun (WGS) entry which is preliminary data.</text>
</comment>
<protein>
    <submittedName>
        <fullName evidence="1">XF1762 family protein</fullName>
    </submittedName>
</protein>
<gene>
    <name evidence="1" type="ORF">ACFY05_06710</name>
</gene>
<proteinExistence type="predicted"/>
<sequence>MKPVPVTLQTARAFVAWTHGHLPPPQRATFAIGVATEDGTLVGVAIAARPAARSFDDGFTVEVTRLTTDGTANACSALLGAAWRAARAMGHRRLITYALASEPGTSLRAAGLRRVVERPARSGWNTPSRPRATHGADGVVRVLWEITAFFPGEGGAR</sequence>
<keyword evidence="2" id="KW-1185">Reference proteome</keyword>
<evidence type="ECO:0000313" key="1">
    <source>
        <dbReference type="EMBL" id="MFF4772533.1"/>
    </source>
</evidence>
<dbReference type="EMBL" id="JBIAXI010000003">
    <property type="protein sequence ID" value="MFF4772533.1"/>
    <property type="molecule type" value="Genomic_DNA"/>
</dbReference>
<dbReference type="RefSeq" id="WP_387340944.1">
    <property type="nucleotide sequence ID" value="NZ_JBIAXI010000003.1"/>
</dbReference>
<dbReference type="InterPro" id="IPR053780">
    <property type="entry name" value="Gp66-like"/>
</dbReference>
<organism evidence="1 2">
    <name type="scientific">Microtetraspora fusca</name>
    <dbReference type="NCBI Taxonomy" id="1997"/>
    <lineage>
        <taxon>Bacteria</taxon>
        <taxon>Bacillati</taxon>
        <taxon>Actinomycetota</taxon>
        <taxon>Actinomycetes</taxon>
        <taxon>Streptosporangiales</taxon>
        <taxon>Streptosporangiaceae</taxon>
        <taxon>Microtetraspora</taxon>
    </lineage>
</organism>